<evidence type="ECO:0000313" key="2">
    <source>
        <dbReference type="Proteomes" id="UP000179052"/>
    </source>
</evidence>
<dbReference type="STRING" id="1802283.A3H71_02680"/>
<dbReference type="EMBL" id="MHQV01000004">
    <property type="protein sequence ID" value="OHA11654.1"/>
    <property type="molecule type" value="Genomic_DNA"/>
</dbReference>
<accession>A0A1G2LJG9</accession>
<dbReference type="Proteomes" id="UP000179052">
    <property type="component" value="Unassembled WGS sequence"/>
</dbReference>
<organism evidence="1 2">
    <name type="scientific">Candidatus Sungbacteria bacterium RIFCSPLOWO2_02_FULL_48_13b</name>
    <dbReference type="NCBI Taxonomy" id="1802283"/>
    <lineage>
        <taxon>Bacteria</taxon>
        <taxon>Candidatus Sungiibacteriota</taxon>
    </lineage>
</organism>
<protein>
    <submittedName>
        <fullName evidence="1">Uncharacterized protein</fullName>
    </submittedName>
</protein>
<sequence length="186" mass="21278">MTTLVTLFVALLFVGAPTVHHWMKKPATIEQQPAEVKQTEVEKLYQTWRDGDEVIVRYATFQHRPVELVVDNQTRRVILRVKLADDYLHGHLQRMYGENYEAADLDYLKSEVVHIASAGQPMKIGESEISFHFTGGYPIWGPHTEYLASDGQYQALMFAENTTLRNAVITAQGRDQKIGHYPYPCI</sequence>
<gene>
    <name evidence="1" type="ORF">A3H71_02680</name>
</gene>
<evidence type="ECO:0000313" key="1">
    <source>
        <dbReference type="EMBL" id="OHA11654.1"/>
    </source>
</evidence>
<proteinExistence type="predicted"/>
<name>A0A1G2LJG9_9BACT</name>
<dbReference type="AlphaFoldDB" id="A0A1G2LJG9"/>
<comment type="caution">
    <text evidence="1">The sequence shown here is derived from an EMBL/GenBank/DDBJ whole genome shotgun (WGS) entry which is preliminary data.</text>
</comment>
<reference evidence="1 2" key="1">
    <citation type="journal article" date="2016" name="Nat. Commun.">
        <title>Thousands of microbial genomes shed light on interconnected biogeochemical processes in an aquifer system.</title>
        <authorList>
            <person name="Anantharaman K."/>
            <person name="Brown C.T."/>
            <person name="Hug L.A."/>
            <person name="Sharon I."/>
            <person name="Castelle C.J."/>
            <person name="Probst A.J."/>
            <person name="Thomas B.C."/>
            <person name="Singh A."/>
            <person name="Wilkins M.J."/>
            <person name="Karaoz U."/>
            <person name="Brodie E.L."/>
            <person name="Williams K.H."/>
            <person name="Hubbard S.S."/>
            <person name="Banfield J.F."/>
        </authorList>
    </citation>
    <scope>NUCLEOTIDE SEQUENCE [LARGE SCALE GENOMIC DNA]</scope>
</reference>